<dbReference type="GO" id="GO:0047324">
    <property type="term" value="F:phosphoenolpyruvate-glycerone phosphotransferase activity"/>
    <property type="evidence" value="ECO:0007669"/>
    <property type="project" value="UniProtKB-EC"/>
</dbReference>
<dbReference type="AlphaFoldDB" id="A0A3P7RVM3"/>
<dbReference type="EC" id="2.7.1.121" evidence="3"/>
<accession>A0A3P7RVM3</accession>
<evidence type="ECO:0000313" key="8">
    <source>
        <dbReference type="Proteomes" id="UP000279029"/>
    </source>
</evidence>
<dbReference type="EMBL" id="LR130778">
    <property type="protein sequence ID" value="VDN46782.1"/>
    <property type="molecule type" value="Genomic_DNA"/>
</dbReference>
<proteinExistence type="predicted"/>
<name>A0A3P7RVM3_9FIRM</name>
<dbReference type="KEGG" id="cbar:PATL70BA_0907"/>
<comment type="function">
    <text evidence="2">Component of the dihydroxyacetone kinase complex, which is responsible for the phosphoenolpyruvate (PEP)-dependent phosphorylation of dihydroxyacetone. DhaM serves as the phosphoryl donor. Is phosphorylated by phosphoenolpyruvate in an EI- and HPr-dependent reaction, and a phosphorelay system on histidine residues finally leads to phosphoryl transfer to DhaL and dihydroxyacetone.</text>
</comment>
<protein>
    <recommendedName>
        <fullName evidence="3">phosphoenolpyruvate--glycerone phosphotransferase</fullName>
        <ecNumber evidence="3">2.7.1.121</ecNumber>
    </recommendedName>
</protein>
<evidence type="ECO:0000256" key="1">
    <source>
        <dbReference type="ARBA" id="ARBA00001113"/>
    </source>
</evidence>
<evidence type="ECO:0000256" key="5">
    <source>
        <dbReference type="ARBA" id="ARBA00046577"/>
    </source>
</evidence>
<dbReference type="Pfam" id="PF03610">
    <property type="entry name" value="EIIA-man"/>
    <property type="match status" value="1"/>
</dbReference>
<dbReference type="InterPro" id="IPR036662">
    <property type="entry name" value="PTS_EIIA_man-typ_sf"/>
</dbReference>
<organism evidence="7 8">
    <name type="scientific">Petrocella atlantisensis</name>
    <dbReference type="NCBI Taxonomy" id="2173034"/>
    <lineage>
        <taxon>Bacteria</taxon>
        <taxon>Bacillati</taxon>
        <taxon>Bacillota</taxon>
        <taxon>Clostridia</taxon>
        <taxon>Lachnospirales</taxon>
        <taxon>Vallitaleaceae</taxon>
        <taxon>Petrocella</taxon>
    </lineage>
</organism>
<comment type="subunit">
    <text evidence="5">Homodimer. The dihydroxyacetone kinase complex is composed of a homodimer of DhaM, a homodimer of DhaK and the subunit DhaL.</text>
</comment>
<feature type="domain" description="PTS EIIA type-4" evidence="6">
    <location>
        <begin position="1"/>
        <end position="129"/>
    </location>
</feature>
<keyword evidence="4" id="KW-0808">Transferase</keyword>
<dbReference type="GO" id="GO:0009401">
    <property type="term" value="P:phosphoenolpyruvate-dependent sugar phosphotransferase system"/>
    <property type="evidence" value="ECO:0007669"/>
    <property type="project" value="InterPro"/>
</dbReference>
<evidence type="ECO:0000259" key="6">
    <source>
        <dbReference type="PROSITE" id="PS51096"/>
    </source>
</evidence>
<dbReference type="PROSITE" id="PS51096">
    <property type="entry name" value="PTS_EIIA_TYPE_4"/>
    <property type="match status" value="1"/>
</dbReference>
<dbReference type="NCBIfam" id="TIGR02364">
    <property type="entry name" value="dha_pts"/>
    <property type="match status" value="1"/>
</dbReference>
<evidence type="ECO:0000256" key="4">
    <source>
        <dbReference type="ARBA" id="ARBA00022679"/>
    </source>
</evidence>
<evidence type="ECO:0000256" key="2">
    <source>
        <dbReference type="ARBA" id="ARBA00002788"/>
    </source>
</evidence>
<sequence>MVGIVVVSHSKKVAEGIVELSMQMAGPNQKIVAAGGMEDGEIGTDALRIATAIKEAETGKGVVVLVDLGSAVISSNLAIELLEEEGLSIDVRIADGPVLEGAVSASVQAYIGGSIDEVVSAAELARDVLKLQ</sequence>
<dbReference type="InterPro" id="IPR012844">
    <property type="entry name" value="DhaM_N"/>
</dbReference>
<dbReference type="GO" id="GO:0016020">
    <property type="term" value="C:membrane"/>
    <property type="evidence" value="ECO:0007669"/>
    <property type="project" value="InterPro"/>
</dbReference>
<evidence type="ECO:0000313" key="7">
    <source>
        <dbReference type="EMBL" id="VDN46782.1"/>
    </source>
</evidence>
<dbReference type="InterPro" id="IPR039643">
    <property type="entry name" value="DhaM"/>
</dbReference>
<dbReference type="GO" id="GO:0019563">
    <property type="term" value="P:glycerol catabolic process"/>
    <property type="evidence" value="ECO:0007669"/>
    <property type="project" value="InterPro"/>
</dbReference>
<dbReference type="SUPFAM" id="SSF53062">
    <property type="entry name" value="PTS system fructose IIA component-like"/>
    <property type="match status" value="1"/>
</dbReference>
<dbReference type="Gene3D" id="3.40.50.510">
    <property type="entry name" value="Phosphotransferase system, mannose-type IIA component"/>
    <property type="match status" value="1"/>
</dbReference>
<dbReference type="OrthoDB" id="7065393at2"/>
<dbReference type="InterPro" id="IPR004701">
    <property type="entry name" value="PTS_EIIA_man-typ"/>
</dbReference>
<keyword evidence="8" id="KW-1185">Reference proteome</keyword>
<dbReference type="RefSeq" id="WP_125136225.1">
    <property type="nucleotide sequence ID" value="NZ_LR130778.1"/>
</dbReference>
<gene>
    <name evidence="7" type="ORF">PATL70BA_0907</name>
</gene>
<comment type="catalytic activity">
    <reaction evidence="1">
        <text>dihydroxyacetone + phosphoenolpyruvate = dihydroxyacetone phosphate + pyruvate</text>
        <dbReference type="Rhea" id="RHEA:18381"/>
        <dbReference type="ChEBI" id="CHEBI:15361"/>
        <dbReference type="ChEBI" id="CHEBI:16016"/>
        <dbReference type="ChEBI" id="CHEBI:57642"/>
        <dbReference type="ChEBI" id="CHEBI:58702"/>
        <dbReference type="EC" id="2.7.1.121"/>
    </reaction>
</comment>
<evidence type="ECO:0000256" key="3">
    <source>
        <dbReference type="ARBA" id="ARBA00012095"/>
    </source>
</evidence>
<dbReference type="PANTHER" id="PTHR38594">
    <property type="entry name" value="PEP-DEPENDENT DIHYDROXYACETONE KINASE, PHOSPHORYL DONOR SUBUNIT DHAM"/>
    <property type="match status" value="1"/>
</dbReference>
<dbReference type="Proteomes" id="UP000279029">
    <property type="component" value="Chromosome"/>
</dbReference>
<dbReference type="PANTHER" id="PTHR38594:SF1">
    <property type="entry name" value="PEP-DEPENDENT DIHYDROXYACETONE KINASE, PHOSPHORYL DONOR SUBUNIT DHAM"/>
    <property type="match status" value="1"/>
</dbReference>
<reference evidence="7 8" key="1">
    <citation type="submission" date="2018-09" db="EMBL/GenBank/DDBJ databases">
        <authorList>
            <person name="Postec A."/>
        </authorList>
    </citation>
    <scope>NUCLEOTIDE SEQUENCE [LARGE SCALE GENOMIC DNA]</scope>
    <source>
        <strain evidence="7">70B-A</strain>
    </source>
</reference>